<evidence type="ECO:0000313" key="4">
    <source>
        <dbReference type="Proteomes" id="UP001500689"/>
    </source>
</evidence>
<reference evidence="4" key="1">
    <citation type="journal article" date="2019" name="Int. J. Syst. Evol. Microbiol.">
        <title>The Global Catalogue of Microorganisms (GCM) 10K type strain sequencing project: providing services to taxonomists for standard genome sequencing and annotation.</title>
        <authorList>
            <consortium name="The Broad Institute Genomics Platform"/>
            <consortium name="The Broad Institute Genome Sequencing Center for Infectious Disease"/>
            <person name="Wu L."/>
            <person name="Ma J."/>
        </authorList>
    </citation>
    <scope>NUCLEOTIDE SEQUENCE [LARGE SCALE GENOMIC DNA]</scope>
    <source>
        <strain evidence="4">JCM 16898</strain>
    </source>
</reference>
<name>A0ABP6UUI0_9PSEU</name>
<dbReference type="Pfam" id="PF13145">
    <property type="entry name" value="Rotamase_2"/>
    <property type="match status" value="1"/>
</dbReference>
<gene>
    <name evidence="3" type="ORF">GCM10022222_00850</name>
</gene>
<accession>A0ABP6UUI0</accession>
<dbReference type="PANTHER" id="PTHR47245:SF2">
    <property type="entry name" value="PEPTIDYL-PROLYL CIS-TRANS ISOMERASE HP_0175-RELATED"/>
    <property type="match status" value="1"/>
</dbReference>
<dbReference type="InterPro" id="IPR027304">
    <property type="entry name" value="Trigger_fact/SurA_dom_sf"/>
</dbReference>
<keyword evidence="1" id="KW-0413">Isomerase</keyword>
<dbReference type="SUPFAM" id="SSF109998">
    <property type="entry name" value="Triger factor/SurA peptide-binding domain-like"/>
    <property type="match status" value="1"/>
</dbReference>
<dbReference type="RefSeq" id="WP_344854180.1">
    <property type="nucleotide sequence ID" value="NZ_BAAAZN010000001.1"/>
</dbReference>
<dbReference type="EMBL" id="BAAAZN010000001">
    <property type="protein sequence ID" value="GAA3522808.1"/>
    <property type="molecule type" value="Genomic_DNA"/>
</dbReference>
<evidence type="ECO:0000256" key="1">
    <source>
        <dbReference type="PROSITE-ProRule" id="PRU00278"/>
    </source>
</evidence>
<dbReference type="SUPFAM" id="SSF54534">
    <property type="entry name" value="FKBP-like"/>
    <property type="match status" value="1"/>
</dbReference>
<dbReference type="InterPro" id="IPR050245">
    <property type="entry name" value="PrsA_foldase"/>
</dbReference>
<dbReference type="Gene3D" id="3.10.50.40">
    <property type="match status" value="1"/>
</dbReference>
<evidence type="ECO:0000259" key="2">
    <source>
        <dbReference type="PROSITE" id="PS50198"/>
    </source>
</evidence>
<keyword evidence="4" id="KW-1185">Reference proteome</keyword>
<dbReference type="InterPro" id="IPR046357">
    <property type="entry name" value="PPIase_dom_sf"/>
</dbReference>
<evidence type="ECO:0000313" key="3">
    <source>
        <dbReference type="EMBL" id="GAA3522808.1"/>
    </source>
</evidence>
<dbReference type="PROSITE" id="PS50198">
    <property type="entry name" value="PPIC_PPIASE_2"/>
    <property type="match status" value="1"/>
</dbReference>
<proteinExistence type="predicted"/>
<feature type="domain" description="PpiC" evidence="2">
    <location>
        <begin position="196"/>
        <end position="286"/>
    </location>
</feature>
<keyword evidence="1" id="KW-0697">Rotamase</keyword>
<organism evidence="3 4">
    <name type="scientific">Amycolatopsis ultiminotia</name>
    <dbReference type="NCBI Taxonomy" id="543629"/>
    <lineage>
        <taxon>Bacteria</taxon>
        <taxon>Bacillati</taxon>
        <taxon>Actinomycetota</taxon>
        <taxon>Actinomycetes</taxon>
        <taxon>Pseudonocardiales</taxon>
        <taxon>Pseudonocardiaceae</taxon>
        <taxon>Amycolatopsis</taxon>
    </lineage>
</organism>
<protein>
    <recommendedName>
        <fullName evidence="2">PpiC domain-containing protein</fullName>
    </recommendedName>
</protein>
<dbReference type="Gene3D" id="1.10.4030.10">
    <property type="entry name" value="Porin chaperone SurA, peptide-binding domain"/>
    <property type="match status" value="1"/>
</dbReference>
<sequence>MKLRVAGFFRRWTAVPAGLRAQGVLAAALVAIAGGSGGNLVVRALHELPAGSAFRVGDVVVSQEQLQQRVNVMGLLYGVQQPSDPAGTDRFRRAVAKAVAVSMIVDDAARGSGIVIADKAASDQLDKTVSDNGTDRKSFVQQLGAHGLSEKDVLDEVKRQQAGARLFQQATAGVKAATDADAQHYYDANRAQMVSPEQRDLANIVVSSPDQAQLVAQQARSGKDFPALAGQYSIDGSTKGNGGSLGKVTASQLDPGYAKAAFAAPAGAVFGPVQTQQGWNVGRVGAVHPGSPMSLDQVKAAVKTKLDNDEKLKVWDDFLVSRIKSARVEYAPEYLPPDPDAPPVDGQ</sequence>
<comment type="caution">
    <text evidence="3">The sequence shown here is derived from an EMBL/GenBank/DDBJ whole genome shotgun (WGS) entry which is preliminary data.</text>
</comment>
<dbReference type="Proteomes" id="UP001500689">
    <property type="component" value="Unassembled WGS sequence"/>
</dbReference>
<dbReference type="InterPro" id="IPR000297">
    <property type="entry name" value="PPIase_PpiC"/>
</dbReference>
<dbReference type="PANTHER" id="PTHR47245">
    <property type="entry name" value="PEPTIDYLPROLYL ISOMERASE"/>
    <property type="match status" value="1"/>
</dbReference>